<dbReference type="InterPro" id="IPR009836">
    <property type="entry name" value="GRDP-like"/>
</dbReference>
<keyword evidence="2" id="KW-1185">Reference proteome</keyword>
<dbReference type="EMBL" id="SOSA01001109">
    <property type="protein sequence ID" value="THC87621.1"/>
    <property type="molecule type" value="Genomic_DNA"/>
</dbReference>
<accession>A0A4S3J4C7</accession>
<evidence type="ECO:0000313" key="1">
    <source>
        <dbReference type="EMBL" id="THC87621.1"/>
    </source>
</evidence>
<sequence length="492" mass="56009">MSDSEAFAPDVSVLDASQWAEVAQDTVPSVAQATTHLLLMEVIWTWKQMVTTGEIATKLLSIFMVKRVPPQWSNEKKSRQLLAAVLEAAVPRFYEWWYAVHQRLSSGRVTDEFLELPAELLPPIDVMIIWHAYMLQPHIYADDCARLNVPYMRRIVFPWQAVWNIIDSKTLSYSVPPAATQFFETTTGQSVDLIDELITSGESVVYRISCPYCKRTKAEVVLAAIQTDNINQGFELECDCGYTPSTDALRSDLHRLQQTGEMCIRGTYLSSSLGQKLRPLVDVISDSALVPCNKREDIIRAVYAARLDTRTPKWVVEKLLTLYMPTSPVTKGAAAHYALVLRAMRFVDKMHRQCWLRSPALYSRVKDTKEPSELIGTLPRAQQKYSRFLDHNDKVVESRSDSFAATQEAYLHEFGSEYDGCLCWSCELERNDRDAIDFRLYPLSAPEHLQEWARRVVVVFWEDVESRRAQGLPGLAKYSLQDVLVRGPNGVT</sequence>
<dbReference type="PANTHER" id="PTHR34365:SF7">
    <property type="entry name" value="GLYCINE-RICH DOMAIN-CONTAINING PROTEIN 1"/>
    <property type="match status" value="1"/>
</dbReference>
<dbReference type="STRING" id="1220188.A0A4S3J4C7"/>
<organism evidence="1 2">
    <name type="scientific">Aspergillus tanneri</name>
    <dbReference type="NCBI Taxonomy" id="1220188"/>
    <lineage>
        <taxon>Eukaryota</taxon>
        <taxon>Fungi</taxon>
        <taxon>Dikarya</taxon>
        <taxon>Ascomycota</taxon>
        <taxon>Pezizomycotina</taxon>
        <taxon>Eurotiomycetes</taxon>
        <taxon>Eurotiomycetidae</taxon>
        <taxon>Eurotiales</taxon>
        <taxon>Aspergillaceae</taxon>
        <taxon>Aspergillus</taxon>
        <taxon>Aspergillus subgen. Circumdati</taxon>
    </lineage>
</organism>
<name>A0A4S3J4C7_9EURO</name>
<gene>
    <name evidence="1" type="ORF">EYZ11_012935</name>
</gene>
<reference evidence="1 2" key="1">
    <citation type="submission" date="2019-03" db="EMBL/GenBank/DDBJ databases">
        <title>The genome sequence of a newly discovered highly antifungal drug resistant Aspergillus species, Aspergillus tanneri NIH 1004.</title>
        <authorList>
            <person name="Mounaud S."/>
            <person name="Singh I."/>
            <person name="Joardar V."/>
            <person name="Pakala S."/>
            <person name="Pakala S."/>
            <person name="Venepally P."/>
            <person name="Hoover J."/>
            <person name="Nierman W."/>
            <person name="Chung J."/>
            <person name="Losada L."/>
        </authorList>
    </citation>
    <scope>NUCLEOTIDE SEQUENCE [LARGE SCALE GENOMIC DNA]</scope>
    <source>
        <strain evidence="1 2">NIH1004</strain>
    </source>
</reference>
<evidence type="ECO:0000313" key="2">
    <source>
        <dbReference type="Proteomes" id="UP000308092"/>
    </source>
</evidence>
<dbReference type="PANTHER" id="PTHR34365">
    <property type="entry name" value="ENOLASE (DUF1399)"/>
    <property type="match status" value="1"/>
</dbReference>
<dbReference type="VEuPathDB" id="FungiDB:EYZ11_012935"/>
<proteinExistence type="predicted"/>
<protein>
    <submittedName>
        <fullName evidence="1">Uncharacterized protein</fullName>
    </submittedName>
</protein>
<dbReference type="Proteomes" id="UP000308092">
    <property type="component" value="Unassembled WGS sequence"/>
</dbReference>
<comment type="caution">
    <text evidence="1">The sequence shown here is derived from an EMBL/GenBank/DDBJ whole genome shotgun (WGS) entry which is preliminary data.</text>
</comment>
<dbReference type="AlphaFoldDB" id="A0A4S3J4C7"/>